<evidence type="ECO:0000313" key="3">
    <source>
        <dbReference type="EMBL" id="QKV55105.1"/>
    </source>
</evidence>
<accession>A0A6N1XB74</accession>
<evidence type="ECO:0000259" key="2">
    <source>
        <dbReference type="Pfam" id="PF13439"/>
    </source>
</evidence>
<organism evidence="3 4">
    <name type="scientific">Comamonas antarctica</name>
    <dbReference type="NCBI Taxonomy" id="2743470"/>
    <lineage>
        <taxon>Bacteria</taxon>
        <taxon>Pseudomonadati</taxon>
        <taxon>Pseudomonadota</taxon>
        <taxon>Betaproteobacteria</taxon>
        <taxon>Burkholderiales</taxon>
        <taxon>Comamonadaceae</taxon>
        <taxon>Comamonas</taxon>
    </lineage>
</organism>
<dbReference type="Pfam" id="PF00534">
    <property type="entry name" value="Glycos_transf_1"/>
    <property type="match status" value="1"/>
</dbReference>
<dbReference type="Pfam" id="PF13439">
    <property type="entry name" value="Glyco_transf_4"/>
    <property type="match status" value="1"/>
</dbReference>
<dbReference type="AlphaFoldDB" id="A0A6N1XB74"/>
<reference evidence="3 4" key="1">
    <citation type="submission" date="2020-06" db="EMBL/GenBank/DDBJ databases">
        <title>Acidovorax antarctica sp. nov., isolated from Corinth ice sheet soil, Antarctic Fields Peninsula.</title>
        <authorList>
            <person name="Xu Q."/>
            <person name="Peng F."/>
        </authorList>
    </citation>
    <scope>NUCLEOTIDE SEQUENCE [LARGE SCALE GENOMIC DNA]</scope>
    <source>
        <strain evidence="3 4">16-35-5</strain>
    </source>
</reference>
<dbReference type="KEGG" id="aant:HUK68_18330"/>
<dbReference type="Proteomes" id="UP000509579">
    <property type="component" value="Chromosome"/>
</dbReference>
<dbReference type="SUPFAM" id="SSF53756">
    <property type="entry name" value="UDP-Glycosyltransferase/glycogen phosphorylase"/>
    <property type="match status" value="1"/>
</dbReference>
<dbReference type="GO" id="GO:0016757">
    <property type="term" value="F:glycosyltransferase activity"/>
    <property type="evidence" value="ECO:0007669"/>
    <property type="project" value="InterPro"/>
</dbReference>
<feature type="domain" description="Glycosyltransferase subfamily 4-like N-terminal" evidence="2">
    <location>
        <begin position="22"/>
        <end position="179"/>
    </location>
</feature>
<dbReference type="PANTHER" id="PTHR12526">
    <property type="entry name" value="GLYCOSYLTRANSFERASE"/>
    <property type="match status" value="1"/>
</dbReference>
<evidence type="ECO:0000313" key="4">
    <source>
        <dbReference type="Proteomes" id="UP000509579"/>
    </source>
</evidence>
<name>A0A6N1XB74_9BURK</name>
<proteinExistence type="predicted"/>
<protein>
    <submittedName>
        <fullName evidence="3">Glycosyltransferase</fullName>
    </submittedName>
</protein>
<dbReference type="Gene3D" id="3.40.50.2000">
    <property type="entry name" value="Glycogen Phosphorylase B"/>
    <property type="match status" value="2"/>
</dbReference>
<sequence length="384" mass="41706">MDGQLPKDNAVRVLHFVTGGFSGATQVAVDLCLAAQRSQSMPVLLVLRRKRNTDAARVQALRDQGLDVRVVPGWSHAATIWALRRIALEWQPDILVAHGFSDHLWGRYAGLLAGVPKLVHVEHNSRERYTRWRLKQALWLDRRSAASVGVSRGVRDRLLELGFARERCVAIPNGIDLARFPASQLQPWAQRAPAIVMASRFARQKDHATLIDALALLGEQGLRPRLYLAGGGKARLRDQAMAQVERLGLGAQVEFMGQVAQLPQFLMQQQLFVLSTHYEGMPLALTEAMAAGCACIGSDVVGVREVIDAGRTGLLVPEGDAPALAQALRTLLEQPAYAQALAQAARAEAEAAFDVSVMQAGYEALLRRVHAGDAASTGSARTDS</sequence>
<dbReference type="InterPro" id="IPR001296">
    <property type="entry name" value="Glyco_trans_1"/>
</dbReference>
<dbReference type="EMBL" id="CP054840">
    <property type="protein sequence ID" value="QKV55105.1"/>
    <property type="molecule type" value="Genomic_DNA"/>
</dbReference>
<gene>
    <name evidence="3" type="ORF">HUK68_18330</name>
</gene>
<evidence type="ECO:0000259" key="1">
    <source>
        <dbReference type="Pfam" id="PF00534"/>
    </source>
</evidence>
<dbReference type="InterPro" id="IPR028098">
    <property type="entry name" value="Glyco_trans_4-like_N"/>
</dbReference>
<keyword evidence="4" id="KW-1185">Reference proteome</keyword>
<keyword evidence="3" id="KW-0808">Transferase</keyword>
<feature type="domain" description="Glycosyl transferase family 1" evidence="1">
    <location>
        <begin position="190"/>
        <end position="347"/>
    </location>
</feature>